<organism evidence="2 3">
    <name type="scientific">Vibrio marinisediminis</name>
    <dbReference type="NCBI Taxonomy" id="2758441"/>
    <lineage>
        <taxon>Bacteria</taxon>
        <taxon>Pseudomonadati</taxon>
        <taxon>Pseudomonadota</taxon>
        <taxon>Gammaproteobacteria</taxon>
        <taxon>Vibrionales</taxon>
        <taxon>Vibrionaceae</taxon>
        <taxon>Vibrio</taxon>
    </lineage>
</organism>
<dbReference type="Proteomes" id="UP000571701">
    <property type="component" value="Unassembled WGS sequence"/>
</dbReference>
<proteinExistence type="predicted"/>
<gene>
    <name evidence="2" type="primary">opgC</name>
    <name evidence="2" type="ORF">H2O73_15395</name>
</gene>
<accession>A0A7W2IUX1</accession>
<comment type="caution">
    <text evidence="2">The sequence shown here is derived from an EMBL/GenBank/DDBJ whole genome shotgun (WGS) entry which is preliminary data.</text>
</comment>
<keyword evidence="1" id="KW-1133">Transmembrane helix</keyword>
<dbReference type="RefSeq" id="WP_182109759.1">
    <property type="nucleotide sequence ID" value="NZ_JACFYF010000011.1"/>
</dbReference>
<feature type="transmembrane region" description="Helical" evidence="1">
    <location>
        <begin position="208"/>
        <end position="224"/>
    </location>
</feature>
<feature type="transmembrane region" description="Helical" evidence="1">
    <location>
        <begin position="167"/>
        <end position="188"/>
    </location>
</feature>
<feature type="transmembrane region" description="Helical" evidence="1">
    <location>
        <begin position="12"/>
        <end position="35"/>
    </location>
</feature>
<dbReference type="InterPro" id="IPR018673">
    <property type="entry name" value="DUF2141"/>
</dbReference>
<name>A0A7W2IUX1_9VIBR</name>
<dbReference type="EMBL" id="JACFYF010000011">
    <property type="protein sequence ID" value="MBA5763748.1"/>
    <property type="molecule type" value="Genomic_DNA"/>
</dbReference>
<evidence type="ECO:0000256" key="1">
    <source>
        <dbReference type="SAM" id="Phobius"/>
    </source>
</evidence>
<dbReference type="Pfam" id="PF10129">
    <property type="entry name" value="OpgC_C"/>
    <property type="match status" value="1"/>
</dbReference>
<feature type="transmembrane region" description="Helical" evidence="1">
    <location>
        <begin position="142"/>
        <end position="160"/>
    </location>
</feature>
<dbReference type="Pfam" id="PF09912">
    <property type="entry name" value="DUF2141"/>
    <property type="match status" value="1"/>
</dbReference>
<feature type="transmembrane region" description="Helical" evidence="1">
    <location>
        <begin position="339"/>
        <end position="356"/>
    </location>
</feature>
<feature type="transmembrane region" description="Helical" evidence="1">
    <location>
        <begin position="307"/>
        <end position="327"/>
    </location>
</feature>
<reference evidence="2 3" key="1">
    <citation type="submission" date="2020-07" db="EMBL/GenBank/DDBJ databases">
        <title>Vibrio marinisediminis sp. nov., isolated from marine sediment.</title>
        <authorList>
            <person name="Ji X."/>
        </authorList>
    </citation>
    <scope>NUCLEOTIDE SEQUENCE [LARGE SCALE GENOMIC DNA]</scope>
    <source>
        <strain evidence="2 3">404</strain>
    </source>
</reference>
<dbReference type="InterPro" id="IPR014550">
    <property type="entry name" value="UCP028704_OpgC"/>
</dbReference>
<keyword evidence="3" id="KW-1185">Reference proteome</keyword>
<sequence length="519" mass="57714">MKRIPALDSIRGLLLIVMTLNHLFWISGGNSIVQFFTLQPFGQFGAAECFILVSGFLAGAIYSREKLSNAEVKTKAWGRALTIFRYHIVCLAIVFVWFALCSAYLPWAMQVIQPNLTSLVEAPWSSTVLSALLINKPNYLEILPLYIMYMLLLPALVAAYRRGWMIGVIVISTIVWSMSGSISDSLLLGLLSPIFPDLALQTGYFDPFAWQFLFVVASAFGYAANQANFRWYSATFAVGAAIIAVIFLCAHHGTFTRWGLHQGILYSLADKPELGWFRVLNIAIWAYLTAVLIRIRPNWLVFRPLSYIGRHSLQVFAWHTVMIYLMAPMLMSQRFEPHYEWLVFLCAASIWIPVWMREHSEHFSTTKRWSLGGGGAITVALMLSLTFTPEAVPVVEADSKGLAPLSVKIENIQGDGAVVILVYAEEDNLMGMPSIHAQGYSPQTANSGVVIEGIPVGKYAIFAFQDDDNDNQLTMGPSGMPVEGFGYSNNPALQGPPNKAQIQFAHPDKAHQTIQLVNF</sequence>
<feature type="transmembrane region" description="Helical" evidence="1">
    <location>
        <begin position="231"/>
        <end position="255"/>
    </location>
</feature>
<keyword evidence="1" id="KW-0472">Membrane</keyword>
<protein>
    <submittedName>
        <fullName evidence="2">OpgC domain-containing protein</fullName>
    </submittedName>
</protein>
<dbReference type="PANTHER" id="PTHR38592:SF3">
    <property type="entry name" value="BLL4819 PROTEIN"/>
    <property type="match status" value="1"/>
</dbReference>
<feature type="transmembrane region" description="Helical" evidence="1">
    <location>
        <begin position="275"/>
        <end position="295"/>
    </location>
</feature>
<feature type="transmembrane region" description="Helical" evidence="1">
    <location>
        <begin position="368"/>
        <end position="387"/>
    </location>
</feature>
<evidence type="ECO:0000313" key="2">
    <source>
        <dbReference type="EMBL" id="MBA5763748.1"/>
    </source>
</evidence>
<feature type="transmembrane region" description="Helical" evidence="1">
    <location>
        <begin position="83"/>
        <end position="105"/>
    </location>
</feature>
<dbReference type="PANTHER" id="PTHR38592">
    <property type="entry name" value="BLL4819 PROTEIN"/>
    <property type="match status" value="1"/>
</dbReference>
<dbReference type="AlphaFoldDB" id="A0A7W2IUX1"/>
<feature type="transmembrane region" description="Helical" evidence="1">
    <location>
        <begin position="41"/>
        <end position="62"/>
    </location>
</feature>
<keyword evidence="1" id="KW-0812">Transmembrane</keyword>
<evidence type="ECO:0000313" key="3">
    <source>
        <dbReference type="Proteomes" id="UP000571701"/>
    </source>
</evidence>